<dbReference type="InterPro" id="IPR008023">
    <property type="entry name" value="DUF748"/>
</dbReference>
<keyword evidence="4" id="KW-1185">Reference proteome</keyword>
<dbReference type="PANTHER" id="PTHR30441:SF8">
    <property type="entry name" value="DUF748 DOMAIN-CONTAINING PROTEIN"/>
    <property type="match status" value="1"/>
</dbReference>
<dbReference type="PANTHER" id="PTHR30441">
    <property type="entry name" value="DUF748 DOMAIN-CONTAINING PROTEIN"/>
    <property type="match status" value="1"/>
</dbReference>
<reference evidence="3 4" key="1">
    <citation type="submission" date="2016-02" db="EMBL/GenBank/DDBJ databases">
        <title>Complete genome sequencing and analysis of ATSB10, Dyella thiooxydans isolated from rhizosphere soil of sunflower (Helianthus annuus L.).</title>
        <authorList>
            <person name="Lee Y."/>
            <person name="Hwangbo K."/>
            <person name="Chung H."/>
            <person name="Yoo J."/>
            <person name="Kim K.Y."/>
            <person name="Sa T.M."/>
            <person name="Um Y."/>
            <person name="Madhaiyan M."/>
        </authorList>
    </citation>
    <scope>NUCLEOTIDE SEQUENCE [LARGE SCALE GENOMIC DNA]</scope>
    <source>
        <strain evidence="3 4">ATSB10</strain>
    </source>
</reference>
<dbReference type="PATRIC" id="fig|445710.3.peg.240"/>
<dbReference type="EMBL" id="CP014841">
    <property type="protein sequence ID" value="AND67696.1"/>
    <property type="molecule type" value="Genomic_DNA"/>
</dbReference>
<dbReference type="STRING" id="445710.ATSB10_02420"/>
<dbReference type="Pfam" id="PF05359">
    <property type="entry name" value="DUF748"/>
    <property type="match status" value="2"/>
</dbReference>
<keyword evidence="2" id="KW-1133">Transmembrane helix</keyword>
<keyword evidence="2" id="KW-0472">Membrane</keyword>
<organism evidence="3 4">
    <name type="scientific">Dyella thiooxydans</name>
    <dbReference type="NCBI Taxonomy" id="445710"/>
    <lineage>
        <taxon>Bacteria</taxon>
        <taxon>Pseudomonadati</taxon>
        <taxon>Pseudomonadota</taxon>
        <taxon>Gammaproteobacteria</taxon>
        <taxon>Lysobacterales</taxon>
        <taxon>Rhodanobacteraceae</taxon>
        <taxon>Dyella</taxon>
    </lineage>
</organism>
<sequence>MRVRRLLEDPRAARALDRARELGRSRRTRRTLAIVAGLLVLFGLLGFFAAPPILRGQIEKRASAALSRPVTLGKVHFNPFTLRLQLDHLHIGGRDGKAAFVDVDQAVINASWTSLFRMAPVLDALRLEHPQIQLTRGADGRFNFSDLIDRYAAKPGAPPSPPARFALANIEVKNGDIRFDDQLAKATHRVDQLDVGIPFLANLPSDTDIYVQPLLAMRVDGSPLRIDGQTKPFADSRESIMHVQFDKLDLPRYLAYVPPAALPVAIPKGLLSGVLDLHFVQSQPTPQLKLTGHLQLDGFALATRQGAPILELGHGGAQLVDVQPLVSRYHLGTVMLDHAALSYRQGADGHSNFDALTAGSPAPAGQPPAAPTDLRIDGLFLTDSAVHYTNATQQTLDLVSLRGALHGLSLLQAPAGTLNLAAGLGGGAITAKGTLDLAAGQLKGAVGLKQVAVAPLQAIAAPDLRTPVTQGRLDAGGQLALDWGKAVNVHLTDAHATVDDFALAPLQKEHGPVIAWNRLDAAIPLFDLASRQVQLGDVSLHQPALDIERARNGRLSLMELMPDTPSAPADDHAAAAPWHWQLGHFTLEEGSLDFTDLAVGTRPVNTRLTAMKGHLDGLSDKLGEARPFALQGSLDRGGFDASGTLRPDPLGAELKLTTRNLDIARFEPYLSVPLNVTIADARLTSDGKLHYDARGRTPSLHYQGNAALERVRVQDKVTGDDFLRWRTLTASRLDAELGPGTPRVDIGALVLTSFYARVIINADGRLNLSDVVASPESAPVSVTRAEGSVPTPPASAPTPPPAASTAVAQAPAPATSAAPPAEIHLGGITLVNGQLNYTDNFIKPNYTANLTKLTGKIGAFGTKPGDPPADLTVQAALDENSPVDISGTINPLQPVAFLDIKGKADEVELTRLAAYSRKYAGYPITSGKLNMDVHYQLDHRKLEADNHIFITQLTFGDRDNSPGAKHLPVKLAVALLRDTEGNIDVSLPVSGSLDDPQFSVGGLVWRALGNLIAKAVTAPFRLLGAAFGGPGADLGYVEFAPGSAILDAKAQERLGKLVAILEKKPSLKLDIIGRVDPTKDRDGLRKVTVENLIRRELVLDEKGKDADVSDAGLADVRVTPDQVEKYLKRAYKHDDIPNKPRNFLGLKKSLDPDEMRGLMEANVAVDEAAMRALAKRRADAVRTWLTGKLDAARYDAKPVLLDAKGIDDKGKTTRVDFGLHQ</sequence>
<accession>A0A160MX48</accession>
<name>A0A160MX48_9GAMM</name>
<dbReference type="InterPro" id="IPR036737">
    <property type="entry name" value="OmpA-like_sf"/>
</dbReference>
<dbReference type="GO" id="GO:0090313">
    <property type="term" value="P:regulation of protein targeting to membrane"/>
    <property type="evidence" value="ECO:0007669"/>
    <property type="project" value="TreeGrafter"/>
</dbReference>
<keyword evidence="2" id="KW-0812">Transmembrane</keyword>
<proteinExistence type="predicted"/>
<feature type="compositionally biased region" description="Pro residues" evidence="1">
    <location>
        <begin position="790"/>
        <end position="802"/>
    </location>
</feature>
<dbReference type="KEGG" id="dtx:ATSB10_02420"/>
<dbReference type="GO" id="GO:0005886">
    <property type="term" value="C:plasma membrane"/>
    <property type="evidence" value="ECO:0007669"/>
    <property type="project" value="TreeGrafter"/>
</dbReference>
<evidence type="ECO:0000256" key="2">
    <source>
        <dbReference type="SAM" id="Phobius"/>
    </source>
</evidence>
<evidence type="ECO:0008006" key="5">
    <source>
        <dbReference type="Google" id="ProtNLM"/>
    </source>
</evidence>
<feature type="transmembrane region" description="Helical" evidence="2">
    <location>
        <begin position="32"/>
        <end position="54"/>
    </location>
</feature>
<dbReference type="AlphaFoldDB" id="A0A160MX48"/>
<dbReference type="Proteomes" id="UP000077255">
    <property type="component" value="Chromosome"/>
</dbReference>
<evidence type="ECO:0000313" key="4">
    <source>
        <dbReference type="Proteomes" id="UP000077255"/>
    </source>
</evidence>
<evidence type="ECO:0000313" key="3">
    <source>
        <dbReference type="EMBL" id="AND67696.1"/>
    </source>
</evidence>
<dbReference type="Gene3D" id="3.30.1330.60">
    <property type="entry name" value="OmpA-like domain"/>
    <property type="match status" value="1"/>
</dbReference>
<evidence type="ECO:0000256" key="1">
    <source>
        <dbReference type="SAM" id="MobiDB-lite"/>
    </source>
</evidence>
<protein>
    <recommendedName>
        <fullName evidence="5">AsmA domain-containing protein</fullName>
    </recommendedName>
</protein>
<dbReference type="InterPro" id="IPR052894">
    <property type="entry name" value="AsmA-related"/>
</dbReference>
<gene>
    <name evidence="3" type="ORF">ATSB10_02420</name>
</gene>
<feature type="region of interest" description="Disordered" evidence="1">
    <location>
        <begin position="782"/>
        <end position="810"/>
    </location>
</feature>
<dbReference type="OrthoDB" id="9757969at2"/>
<dbReference type="RefSeq" id="WP_063670044.1">
    <property type="nucleotide sequence ID" value="NZ_CP014841.1"/>
</dbReference>